<sequence length="378" mass="39329">MHHGKGRPANQKSTSKSNNAHQVVAPKNLTPDVVSAWCGYPFSLDGHHADNNSQCLNLNQAVTFAEPGASNANNKAPVDTLKRAPGVDGAEDGTSILVSLSANIGFDSISPKANVEYLENSAPASGMSSGLVEHSLASDMNMSTQEVTCSASGDNSASGSGPTSKSQPAVADALTAPGAVYSVASSIGMQNEPMTLIKSFQSEGIRISPSTKRKPHTLSSQPADDDNAIHGQLLPCGGDLALEGIDCSQHSSGSELQFGSYQTTRAYSPMVAADVPFETVCELGSTPGPLAAPADQLALDLDIELDPDVTPDSISRISQKYSLDGKGHSGINSGCHGNSLDVGCEGWVQEVPTCKESQTSCRTFREMVAMEHKAPEEG</sequence>
<evidence type="ECO:0000313" key="2">
    <source>
        <dbReference type="EMBL" id="GMH19239.1"/>
    </source>
</evidence>
<feature type="region of interest" description="Disordered" evidence="1">
    <location>
        <begin position="142"/>
        <end position="170"/>
    </location>
</feature>
<organism evidence="2 3">
    <name type="scientific">Nepenthes gracilis</name>
    <name type="common">Slender pitcher plant</name>
    <dbReference type="NCBI Taxonomy" id="150966"/>
    <lineage>
        <taxon>Eukaryota</taxon>
        <taxon>Viridiplantae</taxon>
        <taxon>Streptophyta</taxon>
        <taxon>Embryophyta</taxon>
        <taxon>Tracheophyta</taxon>
        <taxon>Spermatophyta</taxon>
        <taxon>Magnoliopsida</taxon>
        <taxon>eudicotyledons</taxon>
        <taxon>Gunneridae</taxon>
        <taxon>Pentapetalae</taxon>
        <taxon>Caryophyllales</taxon>
        <taxon>Nepenthaceae</taxon>
        <taxon>Nepenthes</taxon>
    </lineage>
</organism>
<gene>
    <name evidence="2" type="ORF">Nepgr_021080</name>
</gene>
<dbReference type="AlphaFoldDB" id="A0AAD3SY29"/>
<evidence type="ECO:0000313" key="3">
    <source>
        <dbReference type="Proteomes" id="UP001279734"/>
    </source>
</evidence>
<evidence type="ECO:0000256" key="1">
    <source>
        <dbReference type="SAM" id="MobiDB-lite"/>
    </source>
</evidence>
<protein>
    <submittedName>
        <fullName evidence="2">Uncharacterized protein</fullName>
    </submittedName>
</protein>
<feature type="region of interest" description="Disordered" evidence="1">
    <location>
        <begin position="1"/>
        <end position="26"/>
    </location>
</feature>
<feature type="region of interest" description="Disordered" evidence="1">
    <location>
        <begin position="206"/>
        <end position="228"/>
    </location>
</feature>
<feature type="compositionally biased region" description="Low complexity" evidence="1">
    <location>
        <begin position="150"/>
        <end position="161"/>
    </location>
</feature>
<keyword evidence="3" id="KW-1185">Reference proteome</keyword>
<feature type="compositionally biased region" description="Polar residues" evidence="1">
    <location>
        <begin position="10"/>
        <end position="21"/>
    </location>
</feature>
<dbReference type="EMBL" id="BSYO01000020">
    <property type="protein sequence ID" value="GMH19239.1"/>
    <property type="molecule type" value="Genomic_DNA"/>
</dbReference>
<comment type="caution">
    <text evidence="2">The sequence shown here is derived from an EMBL/GenBank/DDBJ whole genome shotgun (WGS) entry which is preliminary data.</text>
</comment>
<accession>A0AAD3SY29</accession>
<reference evidence="2" key="1">
    <citation type="submission" date="2023-05" db="EMBL/GenBank/DDBJ databases">
        <title>Nepenthes gracilis genome sequencing.</title>
        <authorList>
            <person name="Fukushima K."/>
        </authorList>
    </citation>
    <scope>NUCLEOTIDE SEQUENCE</scope>
    <source>
        <strain evidence="2">SING2019-196</strain>
    </source>
</reference>
<proteinExistence type="predicted"/>
<dbReference type="Proteomes" id="UP001279734">
    <property type="component" value="Unassembled WGS sequence"/>
</dbReference>
<name>A0AAD3SY29_NEPGR</name>